<dbReference type="GeneID" id="108705709"/>
<dbReference type="PANTHER" id="PTHR13475:SF4">
    <property type="entry name" value="NEUGRIN"/>
    <property type="match status" value="1"/>
</dbReference>
<dbReference type="Proteomes" id="UP000186698">
    <property type="component" value="Chromosome 1S"/>
</dbReference>
<evidence type="ECO:0000256" key="6">
    <source>
        <dbReference type="ARBA" id="ARBA00011308"/>
    </source>
</evidence>
<evidence type="ECO:0000313" key="18">
    <source>
        <dbReference type="RefSeq" id="XP_041435976.1"/>
    </source>
</evidence>
<evidence type="ECO:0000256" key="11">
    <source>
        <dbReference type="ARBA" id="ARBA00022782"/>
    </source>
</evidence>
<gene>
    <name evidence="18" type="primary">LOC108705709</name>
</gene>
<proteinExistence type="inferred from homology"/>
<comment type="subunit">
    <text evidence="6">Forms a regulatory protein-RNA complex, consisting of RCC1L, NGRN, RPUSD3, RPUSD4, TRUB2, FASTKD2 and 16S mt-rRNA. Interacts with 16S mt-rRNA; this interaction is direct.</text>
</comment>
<dbReference type="GO" id="GO:0030154">
    <property type="term" value="P:cell differentiation"/>
    <property type="evidence" value="ECO:0007669"/>
    <property type="project" value="UniProtKB-KW"/>
</dbReference>
<protein>
    <recommendedName>
        <fullName evidence="7">Neugrin</fullName>
    </recommendedName>
    <alternativeName>
        <fullName evidence="16">Neurite outgrowth-associated protein</fullName>
    </alternativeName>
</protein>
<dbReference type="InterPro" id="IPR010487">
    <property type="entry name" value="NGRN/Rrg9"/>
</dbReference>
<dbReference type="PANTHER" id="PTHR13475">
    <property type="entry name" value="NEUGRIN"/>
    <property type="match status" value="1"/>
</dbReference>
<dbReference type="Pfam" id="PF06413">
    <property type="entry name" value="Neugrin"/>
    <property type="match status" value="1"/>
</dbReference>
<keyword evidence="10" id="KW-0732">Signal</keyword>
<keyword evidence="11" id="KW-0221">Differentiation</keyword>
<evidence type="ECO:0000256" key="3">
    <source>
        <dbReference type="ARBA" id="ARBA00004325"/>
    </source>
</evidence>
<evidence type="ECO:0000256" key="9">
    <source>
        <dbReference type="ARBA" id="ARBA00022525"/>
    </source>
</evidence>
<dbReference type="GO" id="GO:0005634">
    <property type="term" value="C:nucleus"/>
    <property type="evidence" value="ECO:0000318"/>
    <property type="project" value="GO_Central"/>
</dbReference>
<evidence type="ECO:0000256" key="8">
    <source>
        <dbReference type="ARBA" id="ARBA00022473"/>
    </source>
</evidence>
<evidence type="ECO:0000256" key="10">
    <source>
        <dbReference type="ARBA" id="ARBA00022729"/>
    </source>
</evidence>
<evidence type="ECO:0000256" key="15">
    <source>
        <dbReference type="ARBA" id="ARBA00023242"/>
    </source>
</evidence>
<keyword evidence="12" id="KW-0496">Mitochondrion</keyword>
<evidence type="ECO:0000256" key="4">
    <source>
        <dbReference type="ARBA" id="ARBA00004613"/>
    </source>
</evidence>
<dbReference type="AlphaFoldDB" id="A0A8J1M3V2"/>
<evidence type="ECO:0000313" key="17">
    <source>
        <dbReference type="Proteomes" id="UP000186698"/>
    </source>
</evidence>
<dbReference type="OrthoDB" id="6415470at2759"/>
<dbReference type="GO" id="GO:0031966">
    <property type="term" value="C:mitochondrial membrane"/>
    <property type="evidence" value="ECO:0007669"/>
    <property type="project" value="UniProtKB-SubCell"/>
</dbReference>
<sequence length="315" mass="35652">MAALSIALCRFGGVGSSLLSCYSQRLTGMRKAFASKTSGESALETDLEWDEEEQSDIIRKLKNQQKTILFQRMKRQMEPRGPPDRRLSWNAIEQIRYLKQEFPEEWTVPRLAEGFNVSTEVIRRILKSTFSPPERRKAKQDLKVSHVLMQTNPQSTKHLSQPTHTLLPDAVNPAQALIPSGQNNKLLSNTKNANLVPSLHSVPGSGNPKSLALRSGNEVVHKKKADLQVFTKKAQVQTPKSPMYDVCLTSEEGNQAEQKHLADHKPMELDDEWDGQLLSDVDLEELSRNGTENKMKVVRKGREFFDSNGDFLYRI</sequence>
<evidence type="ECO:0000256" key="13">
    <source>
        <dbReference type="ARBA" id="ARBA00023136"/>
    </source>
</evidence>
<keyword evidence="8" id="KW-0217">Developmental protein</keyword>
<comment type="subcellular location">
    <subcellularLocation>
        <location evidence="3">Mitochondrion membrane</location>
    </subcellularLocation>
    <subcellularLocation>
        <location evidence="2">Nucleus</location>
    </subcellularLocation>
    <subcellularLocation>
        <location evidence="4">Secreted</location>
    </subcellularLocation>
</comment>
<dbReference type="KEGG" id="xla:108705709"/>
<organism evidence="17 18">
    <name type="scientific">Xenopus laevis</name>
    <name type="common">African clawed frog</name>
    <dbReference type="NCBI Taxonomy" id="8355"/>
    <lineage>
        <taxon>Eukaryota</taxon>
        <taxon>Metazoa</taxon>
        <taxon>Chordata</taxon>
        <taxon>Craniata</taxon>
        <taxon>Vertebrata</taxon>
        <taxon>Euteleostomi</taxon>
        <taxon>Amphibia</taxon>
        <taxon>Batrachia</taxon>
        <taxon>Anura</taxon>
        <taxon>Pipoidea</taxon>
        <taxon>Pipidae</taxon>
        <taxon>Xenopodinae</taxon>
        <taxon>Xenopus</taxon>
        <taxon>Xenopus</taxon>
    </lineage>
</organism>
<reference evidence="18" key="1">
    <citation type="submission" date="2025-08" db="UniProtKB">
        <authorList>
            <consortium name="RefSeq"/>
        </authorList>
    </citation>
    <scope>IDENTIFICATION</scope>
    <source>
        <strain evidence="18">J_2021</strain>
        <tissue evidence="18">Erythrocytes</tissue>
    </source>
</reference>
<evidence type="ECO:0000256" key="16">
    <source>
        <dbReference type="ARBA" id="ARBA00029657"/>
    </source>
</evidence>
<comment type="function">
    <text evidence="1">Plays an essential role in mitochondrial ribosome biogenesis. As a component of a functional protein-RNA module, consisting of RCC1L, NGRN, RPUSD3, RPUSD4, TRUB2, FASTKD2 and 16S mitochondrial ribosomal RNA (16S mt-rRNA), controls 16S mt-rRNA abundance and is required for intra-mitochondrial translation of core subunits of the oxidative phosphorylation system.</text>
</comment>
<comment type="similarity">
    <text evidence="5">Belongs to the neugrin family.</text>
</comment>
<dbReference type="RefSeq" id="XP_041435976.1">
    <property type="nucleotide sequence ID" value="XM_041580042.1"/>
</dbReference>
<evidence type="ECO:0000256" key="5">
    <source>
        <dbReference type="ARBA" id="ARBA00008082"/>
    </source>
</evidence>
<evidence type="ECO:0000256" key="1">
    <source>
        <dbReference type="ARBA" id="ARBA00003783"/>
    </source>
</evidence>
<accession>A0A8J1M3V2</accession>
<keyword evidence="17" id="KW-1185">Reference proteome</keyword>
<keyword evidence="9" id="KW-0964">Secreted</keyword>
<keyword evidence="14" id="KW-0325">Glycoprotein</keyword>
<name>A0A8J1M3V2_XENLA</name>
<evidence type="ECO:0000256" key="7">
    <source>
        <dbReference type="ARBA" id="ARBA00016593"/>
    </source>
</evidence>
<evidence type="ECO:0000256" key="14">
    <source>
        <dbReference type="ARBA" id="ARBA00023180"/>
    </source>
</evidence>
<dbReference type="GO" id="GO:0005576">
    <property type="term" value="C:extracellular region"/>
    <property type="evidence" value="ECO:0007669"/>
    <property type="project" value="UniProtKB-SubCell"/>
</dbReference>
<keyword evidence="13" id="KW-0472">Membrane</keyword>
<keyword evidence="15" id="KW-0539">Nucleus</keyword>
<evidence type="ECO:0000256" key="12">
    <source>
        <dbReference type="ARBA" id="ARBA00023128"/>
    </source>
</evidence>
<evidence type="ECO:0000256" key="2">
    <source>
        <dbReference type="ARBA" id="ARBA00004123"/>
    </source>
</evidence>